<evidence type="ECO:0000313" key="2">
    <source>
        <dbReference type="EMBL" id="TDE12616.1"/>
    </source>
</evidence>
<dbReference type="PANTHER" id="PTHR36456:SF1">
    <property type="entry name" value="UPF0232 PROTEIN SCO3875"/>
    <property type="match status" value="1"/>
</dbReference>
<dbReference type="PANTHER" id="PTHR36456">
    <property type="entry name" value="UPF0232 PROTEIN SCO3875"/>
    <property type="match status" value="1"/>
</dbReference>
<gene>
    <name evidence="2" type="ORF">E1269_07185</name>
</gene>
<dbReference type="InterPro" id="IPR007922">
    <property type="entry name" value="DciA-like"/>
</dbReference>
<sequence length="207" mass="21559">MTTNDGGPPDGLPPGSEGAPAADDTAGGDGFTWNPDGDELAKALVARAKAAGRPGGAARTQRAPRKPGGRDGWRSRRAPGSGWSGPGTDDRDPQSVSAALDRLVGEHGWSEDLAVHGAVARWDDVVGPEVAAHVQPEHYDGGVLTVRADSTAWATQVRLFAAELVRKLNHEIGDGTVTRVEVLGPQGPSWRKGPRSVPGRGPRDTYG</sequence>
<keyword evidence="3" id="KW-1185">Reference proteome</keyword>
<protein>
    <submittedName>
        <fullName evidence="2">DUF721 domain-containing protein</fullName>
    </submittedName>
</protein>
<accession>A0A4R5DFD1</accession>
<dbReference type="AlphaFoldDB" id="A0A4R5DFD1"/>
<dbReference type="Proteomes" id="UP000294739">
    <property type="component" value="Unassembled WGS sequence"/>
</dbReference>
<dbReference type="EMBL" id="SMKZ01000007">
    <property type="protein sequence ID" value="TDE12616.1"/>
    <property type="molecule type" value="Genomic_DNA"/>
</dbReference>
<reference evidence="2 3" key="1">
    <citation type="submission" date="2019-03" db="EMBL/GenBank/DDBJ databases">
        <title>Draft genome sequences of novel Actinobacteria.</title>
        <authorList>
            <person name="Sahin N."/>
            <person name="Ay H."/>
            <person name="Saygin H."/>
        </authorList>
    </citation>
    <scope>NUCLEOTIDE SEQUENCE [LARGE SCALE GENOMIC DNA]</scope>
    <source>
        <strain evidence="2 3">5K138</strain>
    </source>
</reference>
<dbReference type="OrthoDB" id="5516926at2"/>
<feature type="region of interest" description="Disordered" evidence="1">
    <location>
        <begin position="183"/>
        <end position="207"/>
    </location>
</feature>
<evidence type="ECO:0000313" key="3">
    <source>
        <dbReference type="Proteomes" id="UP000294739"/>
    </source>
</evidence>
<feature type="compositionally biased region" description="Low complexity" evidence="1">
    <location>
        <begin position="13"/>
        <end position="25"/>
    </location>
</feature>
<dbReference type="RefSeq" id="WP_131892855.1">
    <property type="nucleotide sequence ID" value="NZ_SMKZ01000007.1"/>
</dbReference>
<dbReference type="InParanoid" id="A0A4R5DFD1"/>
<feature type="compositionally biased region" description="Low complexity" evidence="1">
    <location>
        <begin position="42"/>
        <end position="61"/>
    </location>
</feature>
<feature type="region of interest" description="Disordered" evidence="1">
    <location>
        <begin position="1"/>
        <end position="95"/>
    </location>
</feature>
<proteinExistence type="predicted"/>
<name>A0A4R5DFD1_9ACTN</name>
<comment type="caution">
    <text evidence="2">The sequence shown here is derived from an EMBL/GenBank/DDBJ whole genome shotgun (WGS) entry which is preliminary data.</text>
</comment>
<organism evidence="2 3">
    <name type="scientific">Jiangella asiatica</name>
    <dbReference type="NCBI Taxonomy" id="2530372"/>
    <lineage>
        <taxon>Bacteria</taxon>
        <taxon>Bacillati</taxon>
        <taxon>Actinomycetota</taxon>
        <taxon>Actinomycetes</taxon>
        <taxon>Jiangellales</taxon>
        <taxon>Jiangellaceae</taxon>
        <taxon>Jiangella</taxon>
    </lineage>
</organism>
<dbReference type="Pfam" id="PF05258">
    <property type="entry name" value="DciA"/>
    <property type="match status" value="1"/>
</dbReference>
<evidence type="ECO:0000256" key="1">
    <source>
        <dbReference type="SAM" id="MobiDB-lite"/>
    </source>
</evidence>